<dbReference type="EMBL" id="BAAAEI010000021">
    <property type="protein sequence ID" value="GAA0367645.1"/>
    <property type="molecule type" value="Genomic_DNA"/>
</dbReference>
<dbReference type="SUPFAM" id="SSF102588">
    <property type="entry name" value="LmbE-like"/>
    <property type="match status" value="1"/>
</dbReference>
<accession>A0ABN0XMF4</accession>
<name>A0ABN0XMF4_9ALTE</name>
<dbReference type="Gene3D" id="3.40.50.10320">
    <property type="entry name" value="LmbE-like"/>
    <property type="match status" value="1"/>
</dbReference>
<evidence type="ECO:0000313" key="2">
    <source>
        <dbReference type="Proteomes" id="UP001501757"/>
    </source>
</evidence>
<sequence>MGTLLVGHFSYFLPAQAAPLESKTILAVFAHPDDESFVGPVLARYAREGHKVYLVVVTDGQLGVTAHAGIAAGEPLKQARLAETQCATKALGIEAPIMLDFVDGSLAQSKTMQPVAAQLGQLFSELKADLVITWGPEGGYGHPDHRMVSNLVAEVFQKGGDNWPQALYFAAAADIDLHNYNDYSANFGQYIKARWHTSAQQWLTHKIAFNQSDKQQAAAAVACHQSQFTAADIADINAFVGAKPWHVYLRQAYTQTALRQSLFE</sequence>
<dbReference type="PANTHER" id="PTHR12993:SF11">
    <property type="entry name" value="N-ACETYLGLUCOSAMINYL-PHOSPHATIDYLINOSITOL DE-N-ACETYLASE"/>
    <property type="match status" value="1"/>
</dbReference>
<comment type="caution">
    <text evidence="1">The sequence shown here is derived from an EMBL/GenBank/DDBJ whole genome shotgun (WGS) entry which is preliminary data.</text>
</comment>
<dbReference type="Proteomes" id="UP001501757">
    <property type="component" value="Unassembled WGS sequence"/>
</dbReference>
<evidence type="ECO:0008006" key="3">
    <source>
        <dbReference type="Google" id="ProtNLM"/>
    </source>
</evidence>
<keyword evidence="2" id="KW-1185">Reference proteome</keyword>
<gene>
    <name evidence="1" type="ORF">GCM10009092_34960</name>
</gene>
<dbReference type="InterPro" id="IPR024078">
    <property type="entry name" value="LmbE-like_dom_sf"/>
</dbReference>
<dbReference type="PANTHER" id="PTHR12993">
    <property type="entry name" value="N-ACETYLGLUCOSAMINYL-PHOSPHATIDYLINOSITOL DE-N-ACETYLASE-RELATED"/>
    <property type="match status" value="1"/>
</dbReference>
<evidence type="ECO:0000313" key="1">
    <source>
        <dbReference type="EMBL" id="GAA0367645.1"/>
    </source>
</evidence>
<organism evidence="1 2">
    <name type="scientific">Bowmanella denitrificans</name>
    <dbReference type="NCBI Taxonomy" id="366582"/>
    <lineage>
        <taxon>Bacteria</taxon>
        <taxon>Pseudomonadati</taxon>
        <taxon>Pseudomonadota</taxon>
        <taxon>Gammaproteobacteria</taxon>
        <taxon>Alteromonadales</taxon>
        <taxon>Alteromonadaceae</taxon>
        <taxon>Bowmanella</taxon>
    </lineage>
</organism>
<proteinExistence type="predicted"/>
<dbReference type="Pfam" id="PF02585">
    <property type="entry name" value="PIG-L"/>
    <property type="match status" value="1"/>
</dbReference>
<protein>
    <recommendedName>
        <fullName evidence="3">PIG-L family deacetylase</fullName>
    </recommendedName>
</protein>
<reference evidence="1 2" key="1">
    <citation type="journal article" date="2019" name="Int. J. Syst. Evol. Microbiol.">
        <title>The Global Catalogue of Microorganisms (GCM) 10K type strain sequencing project: providing services to taxonomists for standard genome sequencing and annotation.</title>
        <authorList>
            <consortium name="The Broad Institute Genomics Platform"/>
            <consortium name="The Broad Institute Genome Sequencing Center for Infectious Disease"/>
            <person name="Wu L."/>
            <person name="Ma J."/>
        </authorList>
    </citation>
    <scope>NUCLEOTIDE SEQUENCE [LARGE SCALE GENOMIC DNA]</scope>
    <source>
        <strain evidence="1 2">JCM 13378</strain>
    </source>
</reference>
<dbReference type="InterPro" id="IPR003737">
    <property type="entry name" value="GlcNAc_PI_deacetylase-related"/>
</dbReference>